<name>A0A103Y5P4_CYNCS</name>
<dbReference type="PANTHER" id="PTHR33070">
    <property type="entry name" value="OS06G0725500 PROTEIN"/>
    <property type="match status" value="1"/>
</dbReference>
<accession>A0A103Y5P4</accession>
<dbReference type="AlphaFoldDB" id="A0A103Y5P4"/>
<sequence length="145" mass="16020">MECSSSSSSISHFRSVSLPSRLTHPSCAMVHTKINELKEFGNLQVVTAKTIQSGLVRLAELYFCVDELVQSPQTQQALLRHQNGTLVEDALEGSILFLDSCSTLKDLLMLTKEHVQILQSGLRRKGGDSIVISQTANTICKYIKQ</sequence>
<dbReference type="PANTHER" id="PTHR33070:SF120">
    <property type="entry name" value="EXPRESSED PROTEIN"/>
    <property type="match status" value="1"/>
</dbReference>
<organism evidence="1 2">
    <name type="scientific">Cynara cardunculus var. scolymus</name>
    <name type="common">Globe artichoke</name>
    <name type="synonym">Cynara scolymus</name>
    <dbReference type="NCBI Taxonomy" id="59895"/>
    <lineage>
        <taxon>Eukaryota</taxon>
        <taxon>Viridiplantae</taxon>
        <taxon>Streptophyta</taxon>
        <taxon>Embryophyta</taxon>
        <taxon>Tracheophyta</taxon>
        <taxon>Spermatophyta</taxon>
        <taxon>Magnoliopsida</taxon>
        <taxon>eudicotyledons</taxon>
        <taxon>Gunneridae</taxon>
        <taxon>Pentapetalae</taxon>
        <taxon>asterids</taxon>
        <taxon>campanulids</taxon>
        <taxon>Asterales</taxon>
        <taxon>Asteraceae</taxon>
        <taxon>Carduoideae</taxon>
        <taxon>Cardueae</taxon>
        <taxon>Carduinae</taxon>
        <taxon>Cynara</taxon>
    </lineage>
</organism>
<reference evidence="1 2" key="1">
    <citation type="journal article" date="2016" name="Sci. Rep.">
        <title>The genome sequence of the outbreeding globe artichoke constructed de novo incorporating a phase-aware low-pass sequencing strategy of F1 progeny.</title>
        <authorList>
            <person name="Scaglione D."/>
            <person name="Reyes-Chin-Wo S."/>
            <person name="Acquadro A."/>
            <person name="Froenicke L."/>
            <person name="Portis E."/>
            <person name="Beitel C."/>
            <person name="Tirone M."/>
            <person name="Mauro R."/>
            <person name="Lo Monaco A."/>
            <person name="Mauromicale G."/>
            <person name="Faccioli P."/>
            <person name="Cattivelli L."/>
            <person name="Rieseberg L."/>
            <person name="Michelmore R."/>
            <person name="Lanteri S."/>
        </authorList>
    </citation>
    <scope>NUCLEOTIDE SEQUENCE [LARGE SCALE GENOMIC DNA]</scope>
    <source>
        <strain evidence="1">2C</strain>
    </source>
</reference>
<evidence type="ECO:0000313" key="1">
    <source>
        <dbReference type="EMBL" id="KVI02989.1"/>
    </source>
</evidence>
<dbReference type="GO" id="GO:0048364">
    <property type="term" value="P:root development"/>
    <property type="evidence" value="ECO:0007669"/>
    <property type="project" value="InterPro"/>
</dbReference>
<comment type="caution">
    <text evidence="1">The sequence shown here is derived from an EMBL/GenBank/DDBJ whole genome shotgun (WGS) entry which is preliminary data.</text>
</comment>
<dbReference type="Pfam" id="PF03087">
    <property type="entry name" value="BPS1"/>
    <property type="match status" value="1"/>
</dbReference>
<keyword evidence="2" id="KW-1185">Reference proteome</keyword>
<dbReference type="STRING" id="59895.A0A103Y5P4"/>
<evidence type="ECO:0000313" key="2">
    <source>
        <dbReference type="Proteomes" id="UP000243975"/>
    </source>
</evidence>
<protein>
    <submittedName>
        <fullName evidence="1">Uncharacterized protein</fullName>
    </submittedName>
</protein>
<dbReference type="Gramene" id="KVI02989">
    <property type="protein sequence ID" value="KVI02989"/>
    <property type="gene ID" value="Ccrd_018717"/>
</dbReference>
<dbReference type="GO" id="GO:0048367">
    <property type="term" value="P:shoot system development"/>
    <property type="evidence" value="ECO:0007669"/>
    <property type="project" value="InterPro"/>
</dbReference>
<dbReference type="EMBL" id="LEKV01002599">
    <property type="protein sequence ID" value="KVI02989.1"/>
    <property type="molecule type" value="Genomic_DNA"/>
</dbReference>
<proteinExistence type="predicted"/>
<dbReference type="Proteomes" id="UP000243975">
    <property type="component" value="Unassembled WGS sequence"/>
</dbReference>
<dbReference type="OMA" id="ANTICKY"/>
<gene>
    <name evidence="1" type="ORF">Ccrd_018717</name>
</gene>
<dbReference type="InterPro" id="IPR004320">
    <property type="entry name" value="BPS1_pln"/>
</dbReference>